<evidence type="ECO:0000313" key="4">
    <source>
        <dbReference type="EMBL" id="PZC71339.1"/>
    </source>
</evidence>
<dbReference type="AlphaFoldDB" id="A0A2W1B4Y8"/>
<keyword evidence="1" id="KW-0175">Coiled coil</keyword>
<keyword evidence="3" id="KW-0732">Signal</keyword>
<dbReference type="EMBL" id="KZ150334">
    <property type="protein sequence ID" value="PZC71339.1"/>
    <property type="molecule type" value="Genomic_DNA"/>
</dbReference>
<evidence type="ECO:0000256" key="3">
    <source>
        <dbReference type="SAM" id="SignalP"/>
    </source>
</evidence>
<feature type="coiled-coil region" evidence="1">
    <location>
        <begin position="56"/>
        <end position="83"/>
    </location>
</feature>
<proteinExistence type="predicted"/>
<keyword evidence="5" id="KW-1185">Reference proteome</keyword>
<accession>A0A2W1B4Y8</accession>
<feature type="signal peptide" evidence="3">
    <location>
        <begin position="1"/>
        <end position="24"/>
    </location>
</feature>
<sequence length="158" mass="17843">MYFGPQLAMLVVATALSILSYVQSSPDNDDDQDFQAPSHLAKSDAEEEPADVLEQLRNHERDLERDSRKRNEIEIKAEKYDDKNSAEVETTRATVAAAAVPLPTEETKKRLAIPNEDVDIVDREDHVTQYLADLLVNTDSEITFLQASEVEDERELPE</sequence>
<organism evidence="4 5">
    <name type="scientific">Helicoverpa armigera</name>
    <name type="common">Cotton bollworm</name>
    <name type="synonym">Heliothis armigera</name>
    <dbReference type="NCBI Taxonomy" id="29058"/>
    <lineage>
        <taxon>Eukaryota</taxon>
        <taxon>Metazoa</taxon>
        <taxon>Ecdysozoa</taxon>
        <taxon>Arthropoda</taxon>
        <taxon>Hexapoda</taxon>
        <taxon>Insecta</taxon>
        <taxon>Pterygota</taxon>
        <taxon>Neoptera</taxon>
        <taxon>Endopterygota</taxon>
        <taxon>Lepidoptera</taxon>
        <taxon>Glossata</taxon>
        <taxon>Ditrysia</taxon>
        <taxon>Noctuoidea</taxon>
        <taxon>Noctuidae</taxon>
        <taxon>Heliothinae</taxon>
        <taxon>Helicoverpa</taxon>
    </lineage>
</organism>
<name>A0A2W1B4Y8_HELAM</name>
<feature type="chain" id="PRO_5016062434" description="Secreted protein" evidence="3">
    <location>
        <begin position="25"/>
        <end position="158"/>
    </location>
</feature>
<dbReference type="Proteomes" id="UP000249218">
    <property type="component" value="Unassembled WGS sequence"/>
</dbReference>
<evidence type="ECO:0008006" key="6">
    <source>
        <dbReference type="Google" id="ProtNLM"/>
    </source>
</evidence>
<evidence type="ECO:0000256" key="2">
    <source>
        <dbReference type="SAM" id="MobiDB-lite"/>
    </source>
</evidence>
<protein>
    <recommendedName>
        <fullName evidence="6">Secreted protein</fullName>
    </recommendedName>
</protein>
<dbReference type="OrthoDB" id="7428923at2759"/>
<feature type="region of interest" description="Disordered" evidence="2">
    <location>
        <begin position="24"/>
        <end position="50"/>
    </location>
</feature>
<evidence type="ECO:0000256" key="1">
    <source>
        <dbReference type="SAM" id="Coils"/>
    </source>
</evidence>
<evidence type="ECO:0000313" key="5">
    <source>
        <dbReference type="Proteomes" id="UP000249218"/>
    </source>
</evidence>
<gene>
    <name evidence="4" type="primary">HaOG213604</name>
    <name evidence="4" type="ORF">B5X24_HaOG213604</name>
</gene>
<reference evidence="4 5" key="1">
    <citation type="journal article" date="2017" name="BMC Biol.">
        <title>Genomic innovations, transcriptional plasticity and gene loss underlying the evolution and divergence of two highly polyphagous and invasive Helicoverpa pest species.</title>
        <authorList>
            <person name="Pearce S.L."/>
            <person name="Clarke D.F."/>
            <person name="East P.D."/>
            <person name="Elfekih S."/>
            <person name="Gordon K.H."/>
            <person name="Jermiin L.S."/>
            <person name="McGaughran A."/>
            <person name="Oakeshott J.G."/>
            <person name="Papanikolaou A."/>
            <person name="Perera O.P."/>
            <person name="Rane R.V."/>
            <person name="Richards S."/>
            <person name="Tay W.T."/>
            <person name="Walsh T.K."/>
            <person name="Anderson A."/>
            <person name="Anderson C.J."/>
            <person name="Asgari S."/>
            <person name="Board P.G."/>
            <person name="Bretschneider A."/>
            <person name="Campbell P.M."/>
            <person name="Chertemps T."/>
            <person name="Christeller J.T."/>
            <person name="Coppin C.W."/>
            <person name="Downes S.J."/>
            <person name="Duan G."/>
            <person name="Farnsworth C.A."/>
            <person name="Good R.T."/>
            <person name="Han L.B."/>
            <person name="Han Y.C."/>
            <person name="Hatje K."/>
            <person name="Horne I."/>
            <person name="Huang Y.P."/>
            <person name="Hughes D.S."/>
            <person name="Jacquin-Joly E."/>
            <person name="James W."/>
            <person name="Jhangiani S."/>
            <person name="Kollmar M."/>
            <person name="Kuwar S.S."/>
            <person name="Li S."/>
            <person name="Liu N.Y."/>
            <person name="Maibeche M.T."/>
            <person name="Miller J.R."/>
            <person name="Montagne N."/>
            <person name="Perry T."/>
            <person name="Qu J."/>
            <person name="Song S.V."/>
            <person name="Sutton G.G."/>
            <person name="Vogel H."/>
            <person name="Walenz B.P."/>
            <person name="Xu W."/>
            <person name="Zhang H.J."/>
            <person name="Zou Z."/>
            <person name="Batterham P."/>
            <person name="Edwards O.R."/>
            <person name="Feyereisen R."/>
            <person name="Gibbs R.A."/>
            <person name="Heckel D.G."/>
            <person name="McGrath A."/>
            <person name="Robin C."/>
            <person name="Scherer S.E."/>
            <person name="Worley K.C."/>
            <person name="Wu Y.D."/>
        </authorList>
    </citation>
    <scope>NUCLEOTIDE SEQUENCE [LARGE SCALE GENOMIC DNA]</scope>
    <source>
        <strain evidence="4">Harm_GR_Male_#8</strain>
        <tissue evidence="4">Whole organism</tissue>
    </source>
</reference>